<proteinExistence type="predicted"/>
<evidence type="ECO:0000313" key="1">
    <source>
        <dbReference type="EMBL" id="QDY97185.1"/>
    </source>
</evidence>
<dbReference type="RefSeq" id="WP_099086803.1">
    <property type="nucleotide sequence ID" value="NZ_CP042275.2"/>
</dbReference>
<dbReference type="Proteomes" id="UP000222296">
    <property type="component" value="Chromosome Linear"/>
</dbReference>
<evidence type="ECO:0000313" key="2">
    <source>
        <dbReference type="Proteomes" id="UP000222296"/>
    </source>
</evidence>
<sequence>MPTLFLLSVTDHIRYWQVLIGTKRQALQSRRHQILGVHPTDRFLRTFGGPKTDQEITASQLLPDNSGFARTA</sequence>
<reference evidence="1 2" key="1">
    <citation type="journal article" date="2017" name="Genome Announc.">
        <title>Draft Genome Sequence of Agrobacterium tumefaciens Biovar 1 Strain 186, Isolated from Walnut.</title>
        <authorList>
            <person name="Poret-Peterson A.T."/>
            <person name="Bhatnagar S."/>
            <person name="McClean A.E."/>
            <person name="Kluepfel D.A."/>
        </authorList>
    </citation>
    <scope>NUCLEOTIDE SEQUENCE [LARGE SCALE GENOMIC DNA]</scope>
    <source>
        <strain evidence="1 2">186</strain>
    </source>
</reference>
<dbReference type="EMBL" id="CP042275">
    <property type="protein sequence ID" value="QDY97185.1"/>
    <property type="molecule type" value="Genomic_DNA"/>
</dbReference>
<organism evidence="1 2">
    <name type="scientific">Agrobacterium tumefaciens</name>
    <dbReference type="NCBI Taxonomy" id="358"/>
    <lineage>
        <taxon>Bacteria</taxon>
        <taxon>Pseudomonadati</taxon>
        <taxon>Pseudomonadota</taxon>
        <taxon>Alphaproteobacteria</taxon>
        <taxon>Hyphomicrobiales</taxon>
        <taxon>Rhizobiaceae</taxon>
        <taxon>Rhizobium/Agrobacterium group</taxon>
        <taxon>Agrobacterium</taxon>
        <taxon>Agrobacterium tumefaciens complex</taxon>
    </lineage>
</organism>
<dbReference type="AlphaFoldDB" id="A0AAP9J8Q0"/>
<name>A0AAP9J8Q0_AGRTU</name>
<protein>
    <submittedName>
        <fullName evidence="1">Uncharacterized protein</fullName>
    </submittedName>
</protein>
<accession>A0AAP9J8Q0</accession>
<gene>
    <name evidence="1" type="ORF">CG010_024225</name>
</gene>